<dbReference type="EMBL" id="DUGC01000116">
    <property type="protein sequence ID" value="HIH10432.1"/>
    <property type="molecule type" value="Genomic_DNA"/>
</dbReference>
<dbReference type="Pfam" id="PF01142">
    <property type="entry name" value="TruD"/>
    <property type="match status" value="2"/>
</dbReference>
<dbReference type="NCBIfam" id="TIGR00094">
    <property type="entry name" value="tRNA_TruD_broad"/>
    <property type="match status" value="1"/>
</dbReference>
<dbReference type="InterPro" id="IPR042214">
    <property type="entry name" value="TruD_catalytic"/>
</dbReference>
<dbReference type="InterPro" id="IPR020119">
    <property type="entry name" value="PsdUridine_synth_TruD_CS"/>
</dbReference>
<evidence type="ECO:0000256" key="3">
    <source>
        <dbReference type="ARBA" id="ARBA00023235"/>
    </source>
</evidence>
<dbReference type="HAMAP" id="MF_01082">
    <property type="entry name" value="TruD"/>
    <property type="match status" value="1"/>
</dbReference>
<dbReference type="GO" id="GO:0160150">
    <property type="term" value="F:tRNA pseudouridine(13) synthase activity"/>
    <property type="evidence" value="ECO:0007669"/>
    <property type="project" value="UniProtKB-EC"/>
</dbReference>
<evidence type="ECO:0000256" key="1">
    <source>
        <dbReference type="ARBA" id="ARBA00007953"/>
    </source>
</evidence>
<dbReference type="Proteomes" id="UP000565078">
    <property type="component" value="Unassembled WGS sequence"/>
</dbReference>
<dbReference type="AlphaFoldDB" id="A0A7J4IY39"/>
<feature type="domain" description="TRUD" evidence="5">
    <location>
        <begin position="199"/>
        <end position="392"/>
    </location>
</feature>
<dbReference type="SUPFAM" id="SSF55120">
    <property type="entry name" value="Pseudouridine synthase"/>
    <property type="match status" value="1"/>
</dbReference>
<dbReference type="EC" id="5.4.99.27" evidence="4"/>
<gene>
    <name evidence="4 6" type="primary">truD</name>
    <name evidence="6" type="ORF">HA254_07250</name>
</gene>
<comment type="catalytic activity">
    <reaction evidence="4">
        <text>uridine(13) in tRNA = pseudouridine(13) in tRNA</text>
        <dbReference type="Rhea" id="RHEA:42540"/>
        <dbReference type="Rhea" id="RHEA-COMP:10105"/>
        <dbReference type="Rhea" id="RHEA-COMP:10106"/>
        <dbReference type="ChEBI" id="CHEBI:65314"/>
        <dbReference type="ChEBI" id="CHEBI:65315"/>
        <dbReference type="EC" id="5.4.99.27"/>
    </reaction>
</comment>
<evidence type="ECO:0000259" key="5">
    <source>
        <dbReference type="PROSITE" id="PS50984"/>
    </source>
</evidence>
<evidence type="ECO:0000256" key="4">
    <source>
        <dbReference type="HAMAP-Rule" id="MF_01082"/>
    </source>
</evidence>
<comment type="caution">
    <text evidence="6">The sequence shown here is derived from an EMBL/GenBank/DDBJ whole genome shotgun (WGS) entry which is preliminary data.</text>
</comment>
<proteinExistence type="inferred from homology"/>
<evidence type="ECO:0000313" key="6">
    <source>
        <dbReference type="EMBL" id="HIH10432.1"/>
    </source>
</evidence>
<dbReference type="Gene3D" id="3.30.2350.20">
    <property type="entry name" value="TruD, catalytic domain"/>
    <property type="match status" value="3"/>
</dbReference>
<accession>A0A7J4IY39</accession>
<reference evidence="7" key="1">
    <citation type="journal article" date="2020" name="bioRxiv">
        <title>A rank-normalized archaeal taxonomy based on genome phylogeny resolves widespread incomplete and uneven classifications.</title>
        <authorList>
            <person name="Rinke C."/>
            <person name="Chuvochina M."/>
            <person name="Mussig A.J."/>
            <person name="Chaumeil P.-A."/>
            <person name="Waite D.W."/>
            <person name="Whitman W.B."/>
            <person name="Parks D.H."/>
            <person name="Hugenholtz P."/>
        </authorList>
    </citation>
    <scope>NUCLEOTIDE SEQUENCE [LARGE SCALE GENOMIC DNA]</scope>
</reference>
<comment type="similarity">
    <text evidence="1 4">Belongs to the pseudouridine synthase TruD family.</text>
</comment>
<dbReference type="PROSITE" id="PS50984">
    <property type="entry name" value="TRUD"/>
    <property type="match status" value="1"/>
</dbReference>
<feature type="active site" description="Nucleophile" evidence="4">
    <location>
        <position position="122"/>
    </location>
</feature>
<dbReference type="InterPro" id="IPR020103">
    <property type="entry name" value="PsdUridine_synth_cat_dom_sf"/>
</dbReference>
<dbReference type="PIRSF" id="PIRSF037016">
    <property type="entry name" value="Pseudouridin_synth_euk_prd"/>
    <property type="match status" value="1"/>
</dbReference>
<dbReference type="PROSITE" id="PS01268">
    <property type="entry name" value="UPF0024"/>
    <property type="match status" value="1"/>
</dbReference>
<dbReference type="InterPro" id="IPR001656">
    <property type="entry name" value="PsdUridine_synth_TruD"/>
</dbReference>
<organism evidence="6 7">
    <name type="scientific">Candidatus Iainarchaeum sp</name>
    <dbReference type="NCBI Taxonomy" id="3101447"/>
    <lineage>
        <taxon>Archaea</taxon>
        <taxon>Candidatus Iainarchaeota</taxon>
        <taxon>Candidatus Iainarchaeia</taxon>
        <taxon>Candidatus Iainarchaeales</taxon>
        <taxon>Candidatus Iainarchaeaceae</taxon>
        <taxon>Candidatus Iainarchaeum</taxon>
    </lineage>
</organism>
<dbReference type="CDD" id="cd02576">
    <property type="entry name" value="PseudoU_synth_ScPUS7"/>
    <property type="match status" value="1"/>
</dbReference>
<evidence type="ECO:0000313" key="7">
    <source>
        <dbReference type="Proteomes" id="UP000565078"/>
    </source>
</evidence>
<name>A0A7J4IY39_9ARCH</name>
<sequence length="439" mass="49438">MIKSIELGNLKKKEFGGRWFFMTGIKHYTTTTKGIGGRIKRRVSDFIVREITPEGRVLQNRAFGEWDGIKNGALFVPPQEEGREYLHLSMEKFNLDTNDAMRRLCRILYISPKRIGYAGMKDKRGITVQRISLWMPDTGRLAGFSSRYVALSEPEWSAERIDIGKLKGNEFEITVRDIGINEGELEGICKECFRQMKGGVANYFGGQRFGGIREITHRVGKEFIKGNFENAVMMYLTSPSEGEEEEVALARKHLGDTKDFAAASRDFPPKFRYERAIIHHLCKFPRDFVGAFQNLPKHLTYMFTHAYQSYLFNEIINERIEQGVGIGPVEGDVLEDGVPTAALLGFDTRFAGGTAGKIESQILEREGILLSDFKVKGFPELSCRGARKKIALAPHDLKLGGIEKDELNEGKLKLKISFSLDKGNYATTILRELMKGGAG</sequence>
<dbReference type="PANTHER" id="PTHR13326:SF21">
    <property type="entry name" value="PSEUDOURIDYLATE SYNTHASE PUS7L"/>
    <property type="match status" value="1"/>
</dbReference>
<dbReference type="GO" id="GO:0003723">
    <property type="term" value="F:RNA binding"/>
    <property type="evidence" value="ECO:0007669"/>
    <property type="project" value="InterPro"/>
</dbReference>
<keyword evidence="3 4" id="KW-0413">Isomerase</keyword>
<protein>
    <recommendedName>
        <fullName evidence="4">Probable tRNA pseudouridine synthase D</fullName>
        <ecNumber evidence="4">5.4.99.27</ecNumber>
    </recommendedName>
    <alternativeName>
        <fullName evidence="4">tRNA pseudouridine(13) synthase</fullName>
    </alternativeName>
    <alternativeName>
        <fullName evidence="4">tRNA pseudouridylate synthase D</fullName>
    </alternativeName>
    <alternativeName>
        <fullName evidence="4">tRNA-uridine isomerase D</fullName>
    </alternativeName>
</protein>
<dbReference type="GO" id="GO:0031119">
    <property type="term" value="P:tRNA pseudouridine synthesis"/>
    <property type="evidence" value="ECO:0007669"/>
    <property type="project" value="UniProtKB-UniRule"/>
</dbReference>
<dbReference type="PANTHER" id="PTHR13326">
    <property type="entry name" value="TRNA PSEUDOURIDINE SYNTHASE D"/>
    <property type="match status" value="1"/>
</dbReference>
<comment type="function">
    <text evidence="4">Could be responsible for synthesis of pseudouridine from uracil-13 in transfer RNAs.</text>
</comment>
<dbReference type="InterPro" id="IPR011760">
    <property type="entry name" value="PsdUridine_synth_TruD_insert"/>
</dbReference>
<keyword evidence="2 4" id="KW-0819">tRNA processing</keyword>
<evidence type="ECO:0000256" key="2">
    <source>
        <dbReference type="ARBA" id="ARBA00022694"/>
    </source>
</evidence>